<feature type="region of interest" description="Disordered" evidence="4">
    <location>
        <begin position="373"/>
        <end position="506"/>
    </location>
</feature>
<feature type="compositionally biased region" description="Acidic residues" evidence="4">
    <location>
        <begin position="392"/>
        <end position="412"/>
    </location>
</feature>
<dbReference type="PANTHER" id="PTHR24214">
    <property type="entry name" value="PDZ AND LIM DOMAIN PROTEIN ZASP"/>
    <property type="match status" value="1"/>
</dbReference>
<gene>
    <name evidence="6" type="primary">LOC114335931</name>
</gene>
<dbReference type="Gene3D" id="2.30.42.10">
    <property type="match status" value="1"/>
</dbReference>
<evidence type="ECO:0000256" key="1">
    <source>
        <dbReference type="ARBA" id="ARBA00004496"/>
    </source>
</evidence>
<reference evidence="6" key="1">
    <citation type="submission" date="2025-08" db="UniProtKB">
        <authorList>
            <consortium name="RefSeq"/>
        </authorList>
    </citation>
    <scope>IDENTIFICATION</scope>
    <source>
        <tissue evidence="6">Whole insect</tissue>
    </source>
</reference>
<proteinExistence type="predicted"/>
<dbReference type="RefSeq" id="XP_028142019.1">
    <property type="nucleotide sequence ID" value="XM_028286218.1"/>
</dbReference>
<evidence type="ECO:0000256" key="3">
    <source>
        <dbReference type="ARBA" id="ARBA00023038"/>
    </source>
</evidence>
<organism evidence="6">
    <name type="scientific">Diabrotica virgifera virgifera</name>
    <name type="common">western corn rootworm</name>
    <dbReference type="NCBI Taxonomy" id="50390"/>
    <lineage>
        <taxon>Eukaryota</taxon>
        <taxon>Metazoa</taxon>
        <taxon>Ecdysozoa</taxon>
        <taxon>Arthropoda</taxon>
        <taxon>Hexapoda</taxon>
        <taxon>Insecta</taxon>
        <taxon>Pterygota</taxon>
        <taxon>Neoptera</taxon>
        <taxon>Endopterygota</taxon>
        <taxon>Coleoptera</taxon>
        <taxon>Polyphaga</taxon>
        <taxon>Cucujiformia</taxon>
        <taxon>Chrysomeloidea</taxon>
        <taxon>Chrysomelidae</taxon>
        <taxon>Galerucinae</taxon>
        <taxon>Diabroticina</taxon>
        <taxon>Diabroticites</taxon>
        <taxon>Diabrotica</taxon>
    </lineage>
</organism>
<dbReference type="GO" id="GO:0005912">
    <property type="term" value="C:adherens junction"/>
    <property type="evidence" value="ECO:0007669"/>
    <property type="project" value="TreeGrafter"/>
</dbReference>
<feature type="compositionally biased region" description="Basic and acidic residues" evidence="4">
    <location>
        <begin position="238"/>
        <end position="248"/>
    </location>
</feature>
<name>A0A6P7FZJ0_DIAVI</name>
<dbReference type="OrthoDB" id="44841at2759"/>
<evidence type="ECO:0000313" key="6">
    <source>
        <dbReference type="RefSeq" id="XP_028142019.1"/>
    </source>
</evidence>
<comment type="subcellular location">
    <subcellularLocation>
        <location evidence="1">Cytoplasm</location>
    </subcellularLocation>
</comment>
<keyword evidence="3" id="KW-0862">Zinc</keyword>
<feature type="compositionally biased region" description="Basic and acidic residues" evidence="4">
    <location>
        <begin position="430"/>
        <end position="443"/>
    </location>
</feature>
<dbReference type="GO" id="GO:0051371">
    <property type="term" value="F:muscle alpha-actinin binding"/>
    <property type="evidence" value="ECO:0007669"/>
    <property type="project" value="TreeGrafter"/>
</dbReference>
<dbReference type="GO" id="GO:0003779">
    <property type="term" value="F:actin binding"/>
    <property type="evidence" value="ECO:0007669"/>
    <property type="project" value="TreeGrafter"/>
</dbReference>
<feature type="compositionally biased region" description="Acidic residues" evidence="4">
    <location>
        <begin position="420"/>
        <end position="429"/>
    </location>
</feature>
<dbReference type="KEGG" id="dvv:114335931"/>
<keyword evidence="3" id="KW-0479">Metal-binding</keyword>
<feature type="compositionally biased region" description="Basic and acidic residues" evidence="4">
    <location>
        <begin position="275"/>
        <end position="285"/>
    </location>
</feature>
<keyword evidence="2" id="KW-0963">Cytoplasm</keyword>
<dbReference type="InterPro" id="IPR036034">
    <property type="entry name" value="PDZ_sf"/>
</dbReference>
<dbReference type="PROSITE" id="PS50106">
    <property type="entry name" value="PDZ"/>
    <property type="match status" value="1"/>
</dbReference>
<feature type="compositionally biased region" description="Acidic residues" evidence="4">
    <location>
        <begin position="286"/>
        <end position="305"/>
    </location>
</feature>
<dbReference type="GO" id="GO:0030018">
    <property type="term" value="C:Z disc"/>
    <property type="evidence" value="ECO:0007669"/>
    <property type="project" value="TreeGrafter"/>
</dbReference>
<dbReference type="SUPFAM" id="SSF50156">
    <property type="entry name" value="PDZ domain-like"/>
    <property type="match status" value="1"/>
</dbReference>
<dbReference type="GO" id="GO:0001725">
    <property type="term" value="C:stress fiber"/>
    <property type="evidence" value="ECO:0007669"/>
    <property type="project" value="TreeGrafter"/>
</dbReference>
<dbReference type="InParanoid" id="A0A6P7FZJ0"/>
<evidence type="ECO:0000259" key="5">
    <source>
        <dbReference type="PROSITE" id="PS50106"/>
    </source>
</evidence>
<dbReference type="InterPro" id="IPR050604">
    <property type="entry name" value="PDZ-LIM_domain"/>
</dbReference>
<dbReference type="PANTHER" id="PTHR24214:SF38">
    <property type="entry name" value="PDZ AND LIM DOMAIN PROTEIN ZASP-RELATED"/>
    <property type="match status" value="1"/>
</dbReference>
<sequence length="607" mass="69408">MAIDLKFSKPDPSSNWGFRVVGGADFQQPLVVVKVNEDSLAEKAGLKIGDIIVNVNNKSTATLTHFELQQAISSAGVEFILGIKRGEFVPPEILQDEGKEIEVFLRDVQVLVDEEIIDKAEELAETLGKEIFAEFGQHKAIKTMTKKSNEKLMFSNSTQTYIPTEDKYKQNKFSTFLIKPERPIPKPHKVIEEEKIIEENAYKITIKKQSRRKYLPKEKRVQFDQNISEVEFTSNDAPAERDGTHSPELDSLGSQAEPDSLEENNNEEYYGADNIYERDEEKYSNESEECSECDEVREYDDDDDNFENLRKDSIGMGMKFKPISEIIVDPNSDLSMTLEEQLRAVQKQLQALSQLPSAVQLTLDAVSKQLAEIVSSKEEEENENDEKHSVEDENDHEEETASQEAAEAESGEDTNSVVGDELDDDSIADEELKAIMERARFDGEQEEETAQEDFEELARIKQEEEEARQRAEEERQREEEESRREEELAAKKEKEMEDQRKATFRPIVLPGGRKWIDPDDVVPTRKPKMTDAKIMETIDSNLEVIAGKRKGINFMKYTPPSKNLDHLQNSEVYRLVHGMEPPTRGITTRPEKILPEQDYYQAGHENA</sequence>
<protein>
    <submittedName>
        <fullName evidence="6">Glutamic acid-rich protein-like isoform X1</fullName>
    </submittedName>
</protein>
<feature type="compositionally biased region" description="Basic and acidic residues" evidence="4">
    <location>
        <begin position="456"/>
        <end position="501"/>
    </location>
</feature>
<dbReference type="FunFam" id="2.30.42.10:FF:000055">
    <property type="entry name" value="PDZ and LIM domain protein 3"/>
    <property type="match status" value="1"/>
</dbReference>
<dbReference type="GO" id="GO:0061061">
    <property type="term" value="P:muscle structure development"/>
    <property type="evidence" value="ECO:0007669"/>
    <property type="project" value="TreeGrafter"/>
</dbReference>
<feature type="compositionally biased region" description="Polar residues" evidence="4">
    <location>
        <begin position="226"/>
        <end position="236"/>
    </location>
</feature>
<evidence type="ECO:0000256" key="4">
    <source>
        <dbReference type="SAM" id="MobiDB-lite"/>
    </source>
</evidence>
<dbReference type="GO" id="GO:0031941">
    <property type="term" value="C:filamentous actin"/>
    <property type="evidence" value="ECO:0007669"/>
    <property type="project" value="TreeGrafter"/>
</dbReference>
<feature type="domain" description="PDZ" evidence="5">
    <location>
        <begin position="4"/>
        <end position="87"/>
    </location>
</feature>
<accession>A0A6P7FZJ0</accession>
<dbReference type="InterPro" id="IPR001478">
    <property type="entry name" value="PDZ"/>
</dbReference>
<feature type="region of interest" description="Disordered" evidence="4">
    <location>
        <begin position="226"/>
        <end position="305"/>
    </location>
</feature>
<keyword evidence="3" id="KW-0440">LIM domain</keyword>
<dbReference type="AlphaFoldDB" id="A0A6P7FZJ0"/>
<evidence type="ECO:0000256" key="2">
    <source>
        <dbReference type="ARBA" id="ARBA00022490"/>
    </source>
</evidence>
<dbReference type="Pfam" id="PF00595">
    <property type="entry name" value="PDZ"/>
    <property type="match status" value="1"/>
</dbReference>
<dbReference type="SMART" id="SM00228">
    <property type="entry name" value="PDZ"/>
    <property type="match status" value="1"/>
</dbReference>
<feature type="compositionally biased region" description="Acidic residues" evidence="4">
    <location>
        <begin position="444"/>
        <end position="455"/>
    </location>
</feature>
<dbReference type="GO" id="GO:0030036">
    <property type="term" value="P:actin cytoskeleton organization"/>
    <property type="evidence" value="ECO:0007669"/>
    <property type="project" value="TreeGrafter"/>
</dbReference>